<evidence type="ECO:0000313" key="2">
    <source>
        <dbReference type="EMBL" id="GAA4426500.1"/>
    </source>
</evidence>
<dbReference type="PANTHER" id="PTHR43539:SF78">
    <property type="entry name" value="FLAVIN-CONTAINING MONOOXYGENASE"/>
    <property type="match status" value="1"/>
</dbReference>
<dbReference type="PRINTS" id="PR00411">
    <property type="entry name" value="PNDRDTASEI"/>
</dbReference>
<keyword evidence="1" id="KW-0560">Oxidoreductase</keyword>
<gene>
    <name evidence="2" type="ORF">GCM10023169_25330</name>
</gene>
<evidence type="ECO:0000313" key="3">
    <source>
        <dbReference type="Proteomes" id="UP001500622"/>
    </source>
</evidence>
<keyword evidence="3" id="KW-1185">Reference proteome</keyword>
<dbReference type="PANTHER" id="PTHR43539">
    <property type="entry name" value="FLAVIN-BINDING MONOOXYGENASE-LIKE PROTEIN (AFU_ORTHOLOGUE AFUA_4G09220)"/>
    <property type="match status" value="1"/>
</dbReference>
<evidence type="ECO:0000256" key="1">
    <source>
        <dbReference type="ARBA" id="ARBA00023002"/>
    </source>
</evidence>
<dbReference type="EMBL" id="BAABGN010000011">
    <property type="protein sequence ID" value="GAA4426500.1"/>
    <property type="molecule type" value="Genomic_DNA"/>
</dbReference>
<dbReference type="Proteomes" id="UP001500622">
    <property type="component" value="Unassembled WGS sequence"/>
</dbReference>
<sequence length="473" mass="49046">MSQSDSHSTPDQLPVVVIGAGPVGLAAAAHLLERGLETLVLESGDRVGAAVREWSHIRLFSPWRYNIDGAARRLLEATGWEEPRATRLPSGGELVADYLEPLAATPPLRDRILPGARVVAVSRVGLDKTHAKGRDDRPFLVRTVVDGRVVDHHARAVVDASGTWTRPNPLGLAGLPAPGEDSTDVAPFLLGALPDVLGRDRDRVAGRRVLVVGAGHSATNTLLNLVELARDEPDTRITWAIRGASPERAFGGGDADGLPARGQLGSRLRRAVEAGTVELVTSVTIGALEPHDGGGVAVVLEAATGAGELNGSRQLLVDAVAGATGFRPDLDMLRELRLGLDPGLEAPSELAPLIDPEFHSCGTVPAHGADVLAHPEAGFFVVGMKSYGRAPTFLLATGYEQVRSIGAHLAGDAEAAGNIELNLPETGVCSSAAPEVDDEGQPVIAATGGGCCGPSEPQLIGIPTGLQHGRSGA</sequence>
<dbReference type="InterPro" id="IPR050982">
    <property type="entry name" value="Auxin_biosynth/cation_transpt"/>
</dbReference>
<dbReference type="Gene3D" id="3.50.50.60">
    <property type="entry name" value="FAD/NAD(P)-binding domain"/>
    <property type="match status" value="1"/>
</dbReference>
<reference evidence="3" key="1">
    <citation type="journal article" date="2019" name="Int. J. Syst. Evol. Microbiol.">
        <title>The Global Catalogue of Microorganisms (GCM) 10K type strain sequencing project: providing services to taxonomists for standard genome sequencing and annotation.</title>
        <authorList>
            <consortium name="The Broad Institute Genomics Platform"/>
            <consortium name="The Broad Institute Genome Sequencing Center for Infectious Disease"/>
            <person name="Wu L."/>
            <person name="Ma J."/>
        </authorList>
    </citation>
    <scope>NUCLEOTIDE SEQUENCE [LARGE SCALE GENOMIC DNA]</scope>
    <source>
        <strain evidence="3">JCM 17810</strain>
    </source>
</reference>
<dbReference type="InterPro" id="IPR036188">
    <property type="entry name" value="FAD/NAD-bd_sf"/>
</dbReference>
<dbReference type="SUPFAM" id="SSF51905">
    <property type="entry name" value="FAD/NAD(P)-binding domain"/>
    <property type="match status" value="1"/>
</dbReference>
<organism evidence="2 3">
    <name type="scientific">Georgenia halophila</name>
    <dbReference type="NCBI Taxonomy" id="620889"/>
    <lineage>
        <taxon>Bacteria</taxon>
        <taxon>Bacillati</taxon>
        <taxon>Actinomycetota</taxon>
        <taxon>Actinomycetes</taxon>
        <taxon>Micrococcales</taxon>
        <taxon>Bogoriellaceae</taxon>
        <taxon>Georgenia</taxon>
    </lineage>
</organism>
<name>A0ABP8LBF9_9MICO</name>
<dbReference type="Pfam" id="PF13738">
    <property type="entry name" value="Pyr_redox_3"/>
    <property type="match status" value="1"/>
</dbReference>
<accession>A0ABP8LBF9</accession>
<comment type="caution">
    <text evidence="2">The sequence shown here is derived from an EMBL/GenBank/DDBJ whole genome shotgun (WGS) entry which is preliminary data.</text>
</comment>
<protein>
    <submittedName>
        <fullName evidence="2">FAD-dependent oxidoreductase</fullName>
    </submittedName>
</protein>
<dbReference type="PRINTS" id="PR00368">
    <property type="entry name" value="FADPNR"/>
</dbReference>
<proteinExistence type="predicted"/>